<reference evidence="2 3" key="1">
    <citation type="journal article" date="2016" name="Nat. Commun.">
        <title>Thousands of microbial genomes shed light on interconnected biogeochemical processes in an aquifer system.</title>
        <authorList>
            <person name="Anantharaman K."/>
            <person name="Brown C.T."/>
            <person name="Hug L.A."/>
            <person name="Sharon I."/>
            <person name="Castelle C.J."/>
            <person name="Probst A.J."/>
            <person name="Thomas B.C."/>
            <person name="Singh A."/>
            <person name="Wilkins M.J."/>
            <person name="Karaoz U."/>
            <person name="Brodie E.L."/>
            <person name="Williams K.H."/>
            <person name="Hubbard S.S."/>
            <person name="Banfield J.F."/>
        </authorList>
    </citation>
    <scope>NUCLEOTIDE SEQUENCE [LARGE SCALE GENOMIC DNA]</scope>
</reference>
<gene>
    <name evidence="2" type="ORF">A2803_02785</name>
</gene>
<accession>A0A1F7YXH6</accession>
<keyword evidence="1" id="KW-0472">Membrane</keyword>
<evidence type="ECO:0000313" key="3">
    <source>
        <dbReference type="Proteomes" id="UP000178870"/>
    </source>
</evidence>
<dbReference type="AlphaFoldDB" id="A0A1F7YXH6"/>
<sequence length="87" mass="9460">MNKKHLKHLPHFVPLLGIFGAGILAFLLFSYDKQFQIGVAVSVAAAHLTWGIVHHMVHGDVTPEIILEYLAVSVLGLAAILSVILHT</sequence>
<keyword evidence="1" id="KW-0812">Transmembrane</keyword>
<protein>
    <submittedName>
        <fullName evidence="2">Uncharacterized protein</fullName>
    </submittedName>
</protein>
<feature type="transmembrane region" description="Helical" evidence="1">
    <location>
        <begin position="35"/>
        <end position="53"/>
    </location>
</feature>
<comment type="caution">
    <text evidence="2">The sequence shown here is derived from an EMBL/GenBank/DDBJ whole genome shotgun (WGS) entry which is preliminary data.</text>
</comment>
<name>A0A1F7YXH6_9BACT</name>
<feature type="transmembrane region" description="Helical" evidence="1">
    <location>
        <begin position="65"/>
        <end position="85"/>
    </location>
</feature>
<feature type="transmembrane region" description="Helical" evidence="1">
    <location>
        <begin position="12"/>
        <end position="29"/>
    </location>
</feature>
<dbReference type="EMBL" id="MGGP01000019">
    <property type="protein sequence ID" value="OGM31991.1"/>
    <property type="molecule type" value="Genomic_DNA"/>
</dbReference>
<evidence type="ECO:0000313" key="2">
    <source>
        <dbReference type="EMBL" id="OGM31991.1"/>
    </source>
</evidence>
<proteinExistence type="predicted"/>
<evidence type="ECO:0000256" key="1">
    <source>
        <dbReference type="SAM" id="Phobius"/>
    </source>
</evidence>
<organism evidence="2 3">
    <name type="scientific">Candidatus Woesebacteria bacterium RIFCSPHIGHO2_01_FULL_44_21</name>
    <dbReference type="NCBI Taxonomy" id="1802503"/>
    <lineage>
        <taxon>Bacteria</taxon>
        <taxon>Candidatus Woeseibacteriota</taxon>
    </lineage>
</organism>
<keyword evidence="1" id="KW-1133">Transmembrane helix</keyword>
<dbReference type="Proteomes" id="UP000178870">
    <property type="component" value="Unassembled WGS sequence"/>
</dbReference>